<evidence type="ECO:0000313" key="3">
    <source>
        <dbReference type="Proteomes" id="UP000509302"/>
    </source>
</evidence>
<evidence type="ECO:0000313" key="2">
    <source>
        <dbReference type="EMBL" id="QLG44555.1"/>
    </source>
</evidence>
<evidence type="ECO:0000259" key="1">
    <source>
        <dbReference type="Pfam" id="PF10988"/>
    </source>
</evidence>
<name>A0A7H9AMP7_9FLAO</name>
<reference evidence="2 3" key="1">
    <citation type="journal article" date="2006" name="Int. J. Syst. Evol. Microbiol.">
        <title>Costertonia aggregata gen. nov., sp. nov., a mesophilic marine bacterium of the family Flavobacteriaceae, isolated from a mature biofilm.</title>
        <authorList>
            <person name="Kwon K.K."/>
            <person name="Lee Y.K."/>
            <person name="Lee H.K."/>
        </authorList>
    </citation>
    <scope>NUCLEOTIDE SEQUENCE [LARGE SCALE GENOMIC DNA]</scope>
    <source>
        <strain evidence="2 3">KCCM 42265</strain>
    </source>
</reference>
<dbReference type="AlphaFoldDB" id="A0A7H9AMP7"/>
<dbReference type="KEGG" id="cagg:HYG79_04075"/>
<dbReference type="Pfam" id="PF10988">
    <property type="entry name" value="DUF2807"/>
    <property type="match status" value="2"/>
</dbReference>
<accession>A0A7H9AMP7</accession>
<dbReference type="Proteomes" id="UP000509302">
    <property type="component" value="Chromosome"/>
</dbReference>
<dbReference type="RefSeq" id="WP_179240889.1">
    <property type="nucleotide sequence ID" value="NZ_CP058595.1"/>
</dbReference>
<gene>
    <name evidence="2" type="ORF">HYG79_04075</name>
</gene>
<dbReference type="Gene3D" id="2.160.20.120">
    <property type="match status" value="1"/>
</dbReference>
<dbReference type="EMBL" id="CP058595">
    <property type="protein sequence ID" value="QLG44555.1"/>
    <property type="molecule type" value="Genomic_DNA"/>
</dbReference>
<proteinExistence type="predicted"/>
<organism evidence="2 3">
    <name type="scientific">Costertonia aggregata</name>
    <dbReference type="NCBI Taxonomy" id="343403"/>
    <lineage>
        <taxon>Bacteria</taxon>
        <taxon>Pseudomonadati</taxon>
        <taxon>Bacteroidota</taxon>
        <taxon>Flavobacteriia</taxon>
        <taxon>Flavobacteriales</taxon>
        <taxon>Flavobacteriaceae</taxon>
        <taxon>Costertonia</taxon>
    </lineage>
</organism>
<feature type="domain" description="Putative auto-transporter adhesin head GIN" evidence="1">
    <location>
        <begin position="157"/>
        <end position="255"/>
    </location>
</feature>
<sequence>MKNIIILICLLSGLSIYAQRKPKIKGNKNVTQIREDLPPFNAIELIDDLEINLKSSRLESYIVEADDNLMDVLKFKVIDSTLIITSFYNITSKKKLDITVNYNVLNAITLKSGKMITDVVSTDNLYLNLFEDSVLELNTSAAFVAISMEGNSFGNFNLDSDSLNISLKDRVDARIYAVSESNHIRMDKDTKAQLEGTTDKLQVTLLGDSDFRGQKLEAATVSAKLEESATAKIYAFKDFELSSKGSSKTYLFGNPTIVVTEFLDTSELHKEKD</sequence>
<feature type="domain" description="Putative auto-transporter adhesin head GIN" evidence="1">
    <location>
        <begin position="39"/>
        <end position="152"/>
    </location>
</feature>
<dbReference type="InterPro" id="IPR021255">
    <property type="entry name" value="DUF2807"/>
</dbReference>
<keyword evidence="3" id="KW-1185">Reference proteome</keyword>
<protein>
    <submittedName>
        <fullName evidence="2">DUF2807 domain-containing protein</fullName>
    </submittedName>
</protein>